<evidence type="ECO:0000313" key="1">
    <source>
        <dbReference type="EMBL" id="MBQ0268719.1"/>
    </source>
</evidence>
<dbReference type="AlphaFoldDB" id="A0A8I2D9K9"/>
<proteinExistence type="predicted"/>
<protein>
    <submittedName>
        <fullName evidence="1">Type II toxin-antitoxin system RelE/ParE family toxin</fullName>
    </submittedName>
</protein>
<dbReference type="RefSeq" id="WP_210848453.1">
    <property type="nucleotide sequence ID" value="NZ_JAGKLY010000003.1"/>
</dbReference>
<dbReference type="InterPro" id="IPR009387">
    <property type="entry name" value="HigB-2"/>
</dbReference>
<dbReference type="PIRSF" id="PIRSF018634">
    <property type="entry name" value="UCP018634"/>
    <property type="match status" value="1"/>
</dbReference>
<dbReference type="EMBL" id="JAGKLY010000003">
    <property type="protein sequence ID" value="MBQ0268719.1"/>
    <property type="molecule type" value="Genomic_DNA"/>
</dbReference>
<dbReference type="Proteomes" id="UP000674270">
    <property type="component" value="Unassembled WGS sequence"/>
</dbReference>
<reference evidence="1" key="1">
    <citation type="submission" date="2021-03" db="EMBL/GenBank/DDBJ databases">
        <authorList>
            <person name="Stanton E."/>
        </authorList>
    </citation>
    <scope>NUCLEOTIDE SEQUENCE</scope>
    <source>
        <strain evidence="1">2020EL-00113</strain>
    </source>
</reference>
<name>A0A8I2D9K9_9GAMM</name>
<evidence type="ECO:0000313" key="2">
    <source>
        <dbReference type="Proteomes" id="UP000674270"/>
    </source>
</evidence>
<organism evidence="1 2">
    <name type="scientific">Providencia huaxiensis</name>
    <dbReference type="NCBI Taxonomy" id="2027290"/>
    <lineage>
        <taxon>Bacteria</taxon>
        <taxon>Pseudomonadati</taxon>
        <taxon>Pseudomonadota</taxon>
        <taxon>Gammaproteobacteria</taxon>
        <taxon>Enterobacterales</taxon>
        <taxon>Morganellaceae</taxon>
        <taxon>Providencia</taxon>
    </lineage>
</organism>
<sequence>MAIYKTKMFRNSVKKIHLSDFELINAAMDIFAGQYEADLGGGVIKKRLPLQGKGKSGGIRTVIFFKQGRHLFFADAWLKSHLRSKNTKEIEDDLLESYKDIAKVLLQADDAKINMMLKASLLMEVNCD</sequence>
<comment type="caution">
    <text evidence="1">The sequence shown here is derived from an EMBL/GenBank/DDBJ whole genome shotgun (WGS) entry which is preliminary data.</text>
</comment>
<accession>A0A8I2D9K9</accession>
<dbReference type="Pfam" id="PF06296">
    <property type="entry name" value="RelE"/>
    <property type="match status" value="1"/>
</dbReference>
<gene>
    <name evidence="1" type="ORF">J7T18_10470</name>
</gene>